<evidence type="ECO:0000256" key="6">
    <source>
        <dbReference type="SAM" id="MobiDB-lite"/>
    </source>
</evidence>
<dbReference type="PANTHER" id="PTHR46840:SF2">
    <property type="entry name" value="ARMADILLO REPEAT-CONTAINING PROTEIN 1"/>
    <property type="match status" value="1"/>
</dbReference>
<dbReference type="EMBL" id="HBHW01025748">
    <property type="protein sequence ID" value="CAE0052012.1"/>
    <property type="molecule type" value="Transcribed_RNA"/>
</dbReference>
<dbReference type="EMBL" id="HBHW01025793">
    <property type="protein sequence ID" value="CAE0052047.1"/>
    <property type="molecule type" value="Transcribed_RNA"/>
</dbReference>
<evidence type="ECO:0000313" key="13">
    <source>
        <dbReference type="EMBL" id="CAE0052174.1"/>
    </source>
</evidence>
<accession>A0A7S2ZUQ6</accession>
<dbReference type="Gene3D" id="1.25.10.10">
    <property type="entry name" value="Leucine-rich Repeat Variant"/>
    <property type="match status" value="1"/>
</dbReference>
<dbReference type="GO" id="GO:0005741">
    <property type="term" value="C:mitochondrial outer membrane"/>
    <property type="evidence" value="ECO:0007669"/>
    <property type="project" value="UniProtKB-SubCell"/>
</dbReference>
<protein>
    <recommendedName>
        <fullName evidence="2">Armadillo repeat-containing protein 1</fullName>
    </recommendedName>
</protein>
<evidence type="ECO:0000313" key="7">
    <source>
        <dbReference type="EMBL" id="CAE0052012.1"/>
    </source>
</evidence>
<evidence type="ECO:0000313" key="10">
    <source>
        <dbReference type="EMBL" id="CAE0052063.1"/>
    </source>
</evidence>
<keyword evidence="3" id="KW-0472">Membrane</keyword>
<feature type="compositionally biased region" description="Basic and acidic residues" evidence="6">
    <location>
        <begin position="265"/>
        <end position="284"/>
    </location>
</feature>
<dbReference type="EMBL" id="HBHW01025826">
    <property type="protein sequence ID" value="CAE0052074.1"/>
    <property type="molecule type" value="Transcribed_RNA"/>
</dbReference>
<dbReference type="PANTHER" id="PTHR46840">
    <property type="entry name" value="ARMADILLO REPEAT-CONTAINING PROTEIN 1"/>
    <property type="match status" value="1"/>
</dbReference>
<dbReference type="AlphaFoldDB" id="A0A7S2ZUQ6"/>
<dbReference type="InterPro" id="IPR016024">
    <property type="entry name" value="ARM-type_fold"/>
</dbReference>
<dbReference type="EMBL" id="HBHW01025815">
    <property type="protein sequence ID" value="CAE0052063.1"/>
    <property type="molecule type" value="Transcribed_RNA"/>
</dbReference>
<evidence type="ECO:0000313" key="12">
    <source>
        <dbReference type="EMBL" id="CAE0052125.1"/>
    </source>
</evidence>
<evidence type="ECO:0000313" key="14">
    <source>
        <dbReference type="EMBL" id="CAE0052185.1"/>
    </source>
</evidence>
<evidence type="ECO:0000313" key="11">
    <source>
        <dbReference type="EMBL" id="CAE0052074.1"/>
    </source>
</evidence>
<comment type="subunit">
    <text evidence="5">Interacts with mitochondrial contact site and cristae organizing system (MICOS) complex components IMMT/MIC60 and MICOS10/MIC10. Interacts with mitochondrial outer membrane sorting assembly machinery (SAM) complex components SAMM50 and MTX1.</text>
</comment>
<evidence type="ECO:0000256" key="5">
    <source>
        <dbReference type="ARBA" id="ARBA00046478"/>
    </source>
</evidence>
<reference evidence="14" key="1">
    <citation type="submission" date="2021-01" db="EMBL/GenBank/DDBJ databases">
        <authorList>
            <person name="Corre E."/>
            <person name="Pelletier E."/>
            <person name="Niang G."/>
            <person name="Scheremetjew M."/>
            <person name="Finn R."/>
            <person name="Kale V."/>
            <person name="Holt S."/>
            <person name="Cochrane G."/>
            <person name="Meng A."/>
            <person name="Brown T."/>
            <person name="Cohen L."/>
        </authorList>
    </citation>
    <scope>NUCLEOTIDE SEQUENCE</scope>
    <source>
        <strain evidence="14">CCMP 769</strain>
    </source>
</reference>
<dbReference type="EMBL" id="HBHW01025937">
    <property type="protein sequence ID" value="CAE0052174.1"/>
    <property type="molecule type" value="Transcribed_RNA"/>
</dbReference>
<proteinExistence type="predicted"/>
<evidence type="ECO:0000313" key="9">
    <source>
        <dbReference type="EMBL" id="CAE0052057.1"/>
    </source>
</evidence>
<dbReference type="EMBL" id="HBHW01025881">
    <property type="protein sequence ID" value="CAE0052125.1"/>
    <property type="molecule type" value="Transcribed_RNA"/>
</dbReference>
<organism evidence="14">
    <name type="scientific">Rhodosorus marinus</name>
    <dbReference type="NCBI Taxonomy" id="101924"/>
    <lineage>
        <taxon>Eukaryota</taxon>
        <taxon>Rhodophyta</taxon>
        <taxon>Stylonematophyceae</taxon>
        <taxon>Stylonematales</taxon>
        <taxon>Stylonemataceae</taxon>
        <taxon>Rhodosorus</taxon>
    </lineage>
</organism>
<gene>
    <name evidence="7" type="ORF">RMAR00112_LOCUS20012</name>
    <name evidence="8" type="ORF">RMAR00112_LOCUS20047</name>
    <name evidence="9" type="ORF">RMAR00112_LOCUS20057</name>
    <name evidence="10" type="ORF">RMAR00112_LOCUS20063</name>
    <name evidence="11" type="ORF">RMAR00112_LOCUS20074</name>
    <name evidence="12" type="ORF">RMAR00112_LOCUS20125</name>
    <name evidence="13" type="ORF">RMAR00112_LOCUS20174</name>
    <name evidence="14" type="ORF">RMAR00112_LOCUS20185</name>
    <name evidence="15" type="ORF">RMAR00112_LOCUS20206</name>
</gene>
<dbReference type="EMBL" id="HBHW01025804">
    <property type="protein sequence ID" value="CAE0052057.1"/>
    <property type="molecule type" value="Transcribed_RNA"/>
</dbReference>
<sequence>MSVDAASLKTVAVQLRSLAADKDNQPIIARDEGCMSALSTFIASEDVNVCQIAVGAVILLASHADNREILRNDFSIWDNLHDLVADTDKEDSVRRDALGIMRKVLGDHERDDMEELADLELRVGLREDIGKGVSDKDYAVVKEPINVRIHVPGLSDAGFLSDFEHRLIRSKGIVSASYEMGAEVVIVFAKVSAHDVAEIVRQISGKEVEVLPEEKENEDEENSADPNIVEQQEGYIDEERARYRKNLEKAKRTAVSHQGYSSLAERLEQERRQAERERARSERMLGRIGRGFTGSSWGFW</sequence>
<dbReference type="EMBL" id="HBHW01025970">
    <property type="protein sequence ID" value="CAE0052188.1"/>
    <property type="molecule type" value="Transcribed_RNA"/>
</dbReference>
<keyword evidence="3" id="KW-0496">Mitochondrion</keyword>
<evidence type="ECO:0000256" key="2">
    <source>
        <dbReference type="ARBA" id="ARBA00013732"/>
    </source>
</evidence>
<evidence type="ECO:0000256" key="3">
    <source>
        <dbReference type="ARBA" id="ARBA00022787"/>
    </source>
</evidence>
<name>A0A7S2ZUQ6_9RHOD</name>
<feature type="region of interest" description="Disordered" evidence="6">
    <location>
        <begin position="254"/>
        <end position="284"/>
    </location>
</feature>
<evidence type="ECO:0000313" key="8">
    <source>
        <dbReference type="EMBL" id="CAE0052047.1"/>
    </source>
</evidence>
<keyword evidence="3" id="KW-1000">Mitochondrion outer membrane</keyword>
<evidence type="ECO:0000313" key="15">
    <source>
        <dbReference type="EMBL" id="CAE0052188.1"/>
    </source>
</evidence>
<dbReference type="EMBL" id="HBHW01025948">
    <property type="protein sequence ID" value="CAE0052185.1"/>
    <property type="molecule type" value="Transcribed_RNA"/>
</dbReference>
<dbReference type="InterPro" id="IPR011989">
    <property type="entry name" value="ARM-like"/>
</dbReference>
<evidence type="ECO:0000256" key="4">
    <source>
        <dbReference type="ARBA" id="ARBA00023764"/>
    </source>
</evidence>
<dbReference type="SUPFAM" id="SSF48371">
    <property type="entry name" value="ARM repeat"/>
    <property type="match status" value="1"/>
</dbReference>
<comment type="function">
    <text evidence="4">In association with mitochondrial contact site and cristae organizing system (MICOS) complex components and mitochondrial outer membrane sorting assembly machinery (SAM) complex components may regulate mitochondrial dynamics playing a role in determining mitochondrial length, distribution and motility.</text>
</comment>
<dbReference type="InterPro" id="IPR016617">
    <property type="entry name" value="ARMC1"/>
</dbReference>
<evidence type="ECO:0000256" key="1">
    <source>
        <dbReference type="ARBA" id="ARBA00004294"/>
    </source>
</evidence>
<comment type="subcellular location">
    <subcellularLocation>
        <location evidence="1">Mitochondrion outer membrane</location>
    </subcellularLocation>
</comment>